<evidence type="ECO:0000256" key="8">
    <source>
        <dbReference type="SAM" id="Phobius"/>
    </source>
</evidence>
<dbReference type="InterPro" id="IPR008984">
    <property type="entry name" value="SMAD_FHA_dom_sf"/>
</dbReference>
<evidence type="ECO:0000256" key="2">
    <source>
        <dbReference type="ARBA" id="ARBA00022553"/>
    </source>
</evidence>
<keyword evidence="6" id="KW-0143">Chaperone</keyword>
<gene>
    <name evidence="10" type="ORF">M1L60_02860</name>
</gene>
<sequence length="789" mass="83595">MTMSARAWRAGISIGTAHTVAMLRAPGTLPRPILAAGSPLTPSSADPVYPGHRDPLRSGSLLPQHLARIAAEVRRAAGSEPVETTVACPPEWPDERRAALAEAATRAGLDGVQVVGETVAAAAYLGDRLPVGGTLLVVDAGASSCDAGLVRRTAGGYEQLAFTTLDGTGGIRFDTDLVTLAGAWIAEHDRTVWHRLDDPLTPVDRAARLLLWQEVRALKERLSAEESATLTVPLADIEYTVSRTEFEALARPVLTRVVAAATALGPATALLLIGGGSRIPLLRALLAEATGLAPVTVREPELAVAEGCALLVRPEPPLLDQDVQFTVYRPERLPLDRWQSLLVFAHKTDPVVDPVAGPIDPVAEVRARAARHFDEDQVPSRTVDARQPLARGTEIRVVPDLPGIDCNPREAVLEWHEPVHELAFRVRATVASPDIVRGAVRVWCGPLVIAEVSLALAVTAGEAAVERRPEPIRRYRKIFPSYSSRDRAVVDEFATVARALGDDYLQDVVTLRSGEQWHPRLLELIAEADVFQLFWSSNSMVSPHCRAEWECALGLARPSFVRPLYWEDPLPAAPHLGLPPDALRRLHFARVTPAAAPAAAAPPLSAPRSPVPFPPASSAGTSRTCLLVPGAAPFTLSGERAVLIGTAVNADLRLTDSYASRRHAEIVPSGGQFRVNDLGSTNGTTLNGRRVTGPGLLRPGDVIGVGKTRLTFTTSGTWNPPGYGHVVGGDDVTSSGAGATAVLAAGAGLAVGGIGWWLLSPYAAMVVGLSALVLGLVMLAVGVIRLGRG</sequence>
<dbReference type="PROSITE" id="PS50006">
    <property type="entry name" value="FHA_DOMAIN"/>
    <property type="match status" value="1"/>
</dbReference>
<dbReference type="PANTHER" id="PTHR45639:SF28">
    <property type="entry name" value="HEAT SHOCK PROTEIN-LIKE PROTEIN"/>
    <property type="match status" value="1"/>
</dbReference>
<feature type="transmembrane region" description="Helical" evidence="8">
    <location>
        <begin position="741"/>
        <end position="759"/>
    </location>
</feature>
<evidence type="ECO:0000256" key="5">
    <source>
        <dbReference type="ARBA" id="ARBA00023016"/>
    </source>
</evidence>
<evidence type="ECO:0000313" key="10">
    <source>
        <dbReference type="EMBL" id="MCO8269528.1"/>
    </source>
</evidence>
<dbReference type="Gene3D" id="3.30.420.40">
    <property type="match status" value="2"/>
</dbReference>
<dbReference type="Pfam" id="PF00012">
    <property type="entry name" value="HSP70"/>
    <property type="match status" value="1"/>
</dbReference>
<dbReference type="InterPro" id="IPR000253">
    <property type="entry name" value="FHA_dom"/>
</dbReference>
<keyword evidence="5" id="KW-0346">Stress response</keyword>
<dbReference type="InterPro" id="IPR043129">
    <property type="entry name" value="ATPase_NBD"/>
</dbReference>
<dbReference type="SUPFAM" id="SSF49879">
    <property type="entry name" value="SMAD/FHA domain"/>
    <property type="match status" value="1"/>
</dbReference>
<reference evidence="10 11" key="1">
    <citation type="submission" date="2022-06" db="EMBL/GenBank/DDBJ databases">
        <title>New Species of the Genus Actinoplanes, ActinopZanes ferrugineus.</title>
        <authorList>
            <person name="Ding P."/>
        </authorList>
    </citation>
    <scope>NUCLEOTIDE SEQUENCE [LARGE SCALE GENOMIC DNA]</scope>
    <source>
        <strain evidence="10 11">TRM88003</strain>
    </source>
</reference>
<name>A0ABT1DFC4_9ACTN</name>
<feature type="region of interest" description="Disordered" evidence="7">
    <location>
        <begin position="34"/>
        <end position="53"/>
    </location>
</feature>
<keyword evidence="8" id="KW-1133">Transmembrane helix</keyword>
<dbReference type="EMBL" id="JAMYJR010000002">
    <property type="protein sequence ID" value="MCO8269528.1"/>
    <property type="molecule type" value="Genomic_DNA"/>
</dbReference>
<evidence type="ECO:0000256" key="3">
    <source>
        <dbReference type="ARBA" id="ARBA00022741"/>
    </source>
</evidence>
<dbReference type="SMART" id="SM00240">
    <property type="entry name" value="FHA"/>
    <property type="match status" value="1"/>
</dbReference>
<evidence type="ECO:0000256" key="4">
    <source>
        <dbReference type="ARBA" id="ARBA00022840"/>
    </source>
</evidence>
<dbReference type="CDD" id="cd00060">
    <property type="entry name" value="FHA"/>
    <property type="match status" value="1"/>
</dbReference>
<proteinExistence type="inferred from homology"/>
<keyword evidence="8" id="KW-0472">Membrane</keyword>
<evidence type="ECO:0000313" key="11">
    <source>
        <dbReference type="Proteomes" id="UP001523369"/>
    </source>
</evidence>
<keyword evidence="8" id="KW-0812">Transmembrane</keyword>
<feature type="transmembrane region" description="Helical" evidence="8">
    <location>
        <begin position="765"/>
        <end position="786"/>
    </location>
</feature>
<dbReference type="InterPro" id="IPR035897">
    <property type="entry name" value="Toll_tir_struct_dom_sf"/>
</dbReference>
<keyword evidence="2" id="KW-0597">Phosphoprotein</keyword>
<keyword evidence="11" id="KW-1185">Reference proteome</keyword>
<accession>A0ABT1DFC4</accession>
<dbReference type="RefSeq" id="WP_253235671.1">
    <property type="nucleotide sequence ID" value="NZ_JAMYJR010000002.1"/>
</dbReference>
<dbReference type="Gene3D" id="3.40.50.10140">
    <property type="entry name" value="Toll/interleukin-1 receptor homology (TIR) domain"/>
    <property type="match status" value="1"/>
</dbReference>
<keyword evidence="4" id="KW-0067">ATP-binding</keyword>
<evidence type="ECO:0000256" key="1">
    <source>
        <dbReference type="ARBA" id="ARBA00007381"/>
    </source>
</evidence>
<evidence type="ECO:0000256" key="6">
    <source>
        <dbReference type="ARBA" id="ARBA00023186"/>
    </source>
</evidence>
<evidence type="ECO:0000256" key="7">
    <source>
        <dbReference type="SAM" id="MobiDB-lite"/>
    </source>
</evidence>
<evidence type="ECO:0000259" key="9">
    <source>
        <dbReference type="PROSITE" id="PS50006"/>
    </source>
</evidence>
<organism evidence="10 11">
    <name type="scientific">Paractinoplanes aksuensis</name>
    <dbReference type="NCBI Taxonomy" id="2939490"/>
    <lineage>
        <taxon>Bacteria</taxon>
        <taxon>Bacillati</taxon>
        <taxon>Actinomycetota</taxon>
        <taxon>Actinomycetes</taxon>
        <taxon>Micromonosporales</taxon>
        <taxon>Micromonosporaceae</taxon>
        <taxon>Paractinoplanes</taxon>
    </lineage>
</organism>
<dbReference type="SUPFAM" id="SSF52200">
    <property type="entry name" value="Toll/Interleukin receptor TIR domain"/>
    <property type="match status" value="1"/>
</dbReference>
<keyword evidence="3" id="KW-0547">Nucleotide-binding</keyword>
<dbReference type="PROSITE" id="PS01036">
    <property type="entry name" value="HSP70_3"/>
    <property type="match status" value="1"/>
</dbReference>
<dbReference type="Pfam" id="PF00498">
    <property type="entry name" value="FHA"/>
    <property type="match status" value="1"/>
</dbReference>
<dbReference type="Pfam" id="PF13676">
    <property type="entry name" value="TIR_2"/>
    <property type="match status" value="1"/>
</dbReference>
<comment type="caution">
    <text evidence="10">The sequence shown here is derived from an EMBL/GenBank/DDBJ whole genome shotgun (WGS) entry which is preliminary data.</text>
</comment>
<dbReference type="SUPFAM" id="SSF53067">
    <property type="entry name" value="Actin-like ATPase domain"/>
    <property type="match status" value="2"/>
</dbReference>
<dbReference type="InterPro" id="IPR018181">
    <property type="entry name" value="Heat_shock_70_CS"/>
</dbReference>
<comment type="similarity">
    <text evidence="1">Belongs to the heat shock protein 70 family.</text>
</comment>
<dbReference type="PANTHER" id="PTHR45639">
    <property type="entry name" value="HSC70CB, ISOFORM G-RELATED"/>
    <property type="match status" value="1"/>
</dbReference>
<protein>
    <submittedName>
        <fullName evidence="10">Hsp70 family protein</fullName>
    </submittedName>
</protein>
<dbReference type="Gene3D" id="3.90.640.10">
    <property type="entry name" value="Actin, Chain A, domain 4"/>
    <property type="match status" value="1"/>
</dbReference>
<feature type="domain" description="FHA" evidence="9">
    <location>
        <begin position="642"/>
        <end position="691"/>
    </location>
</feature>
<dbReference type="InterPro" id="IPR013126">
    <property type="entry name" value="Hsp_70_fam"/>
</dbReference>
<dbReference type="Proteomes" id="UP001523369">
    <property type="component" value="Unassembled WGS sequence"/>
</dbReference>
<dbReference type="Gene3D" id="2.60.200.20">
    <property type="match status" value="1"/>
</dbReference>
<dbReference type="InterPro" id="IPR000157">
    <property type="entry name" value="TIR_dom"/>
</dbReference>